<organism evidence="3 4">
    <name type="scientific">Anaeramoeba flamelloides</name>
    <dbReference type="NCBI Taxonomy" id="1746091"/>
    <lineage>
        <taxon>Eukaryota</taxon>
        <taxon>Metamonada</taxon>
        <taxon>Anaeramoebidae</taxon>
        <taxon>Anaeramoeba</taxon>
    </lineage>
</organism>
<evidence type="ECO:0000313" key="4">
    <source>
        <dbReference type="Proteomes" id="UP001150062"/>
    </source>
</evidence>
<evidence type="ECO:0000313" key="3">
    <source>
        <dbReference type="EMBL" id="KAJ6248106.1"/>
    </source>
</evidence>
<dbReference type="PANTHER" id="PTHR12526:SF630">
    <property type="entry name" value="GLYCOSYLTRANSFERASE"/>
    <property type="match status" value="1"/>
</dbReference>
<dbReference type="PANTHER" id="PTHR12526">
    <property type="entry name" value="GLYCOSYLTRANSFERASE"/>
    <property type="match status" value="1"/>
</dbReference>
<dbReference type="SUPFAM" id="SSF53756">
    <property type="entry name" value="UDP-Glycosyltransferase/glycogen phosphorylase"/>
    <property type="match status" value="2"/>
</dbReference>
<keyword evidence="2" id="KW-0812">Transmembrane</keyword>
<evidence type="ECO:0008006" key="5">
    <source>
        <dbReference type="Google" id="ProtNLM"/>
    </source>
</evidence>
<dbReference type="EMBL" id="JAOAOG010000116">
    <property type="protein sequence ID" value="KAJ6248106.1"/>
    <property type="molecule type" value="Genomic_DNA"/>
</dbReference>
<evidence type="ECO:0000256" key="2">
    <source>
        <dbReference type="SAM" id="Phobius"/>
    </source>
</evidence>
<evidence type="ECO:0000256" key="1">
    <source>
        <dbReference type="SAM" id="MobiDB-lite"/>
    </source>
</evidence>
<protein>
    <recommendedName>
        <fullName evidence="5">Glycosyl transferase family 1 domain-containing protein</fullName>
    </recommendedName>
</protein>
<sequence length="1303" mass="152581">MLHPFKRYFKSGPVLDYKSSVSNNQNDEENFSNHPKYHFDDTTKKFVQILIFVTFLVLVSTFFIKTDPSFEPGISIKNFQHSYQNTTYRGRILLLHFTVPLFDRKGSDLRFSHLITALRSEGYSIVYLSYQKERVQRRYHLKYLKEEFGAEVYIRPTNLQSIKGYESIERAVFFFWPTIKYWEWLNDFLTELKRHSPNCEIITLIDELHWQRFKHLSEKGANLKKDYDWLHPSWQLIKYGTLRILRESDKLAFLSQENLKDIEKELPHRKKDMSILPYVVIPKEKQNLNTKNKNNNLIKYNPNVKKDRQLIEIKNAYQTDPLVLPFEKRNGFIFFSYNNPEIVGPFAWFIENVFDKLPNNQDKIFHVAGSICRSLKSRYSHRKGIILHGIVSENKLSQMLSSVKMMINPSIGVGGISTKNLHSMERGLPFVFTFDSMRAINLDLKIIEPQKLPICNGYDNECFHKFTNLLLNDKQYWETISKIAYIHIREKFQMNNLLTAVHSLSSSKDNNNNDDDNGNNDNKNDGDDGNSIGGNDDKRYLVVLMIGENVNNDLNLFKSNLKVLIKKLNMKGIKLDINILIVEETNINLENNNNQYLQSGKKIEAYLKEINGIFSIRLILSNRIEKIKSHYNLLKINSIIENQLNLNHKKILLIFDQIINKNDINNLINYSKFTDLYCLSIFNKRGEIGGSSSDFDLDFDDNDDDFDKNDDGIIIDNNNYIIDIKTGKRMLLKSETDELQKERNLNLLQVFTCNSPIMLINSKPFLYEKIKFRTPNEFEKSINIPMNSLLSMDLWKYKYQKNYIDLNYQDGYDHDYHLDGRTLNDMQMSLKEKAVGYPPIQIEICKGNKLDDCKYIKNPIKQTIGLIGNLFEPVDIAKKNKQLSNVIYNKMSNQFELLTFPNDNADPRHIFYDNDELGFTKSFKFYKKQSLSLDLMIDSTFPPSFESQLQHIKRALLFHYYYGSLPSGWVAQINSNYDEIWVNHDYLKGVLMKEGVANSKIQTIHPLINDYYFSDQVQQLKSESDSVTFLYYGDFSKQSGIDILIDAFLKAFSPSNINKINNRYKDNKDNYNDNDNEPQEHLKIILKVVTNLNLYLNPKYSKADKDDLYKYSYQYSNSNPNPKQFAFDLLKRINYPKYFKRDHQIEIIDDFNPQSHREIAQLLVNADWLISPFRNFPKDNLLSESLAVGTPLITTHANGLFADMVPPEVSLSIQSSLVKCENFPCNNPKNCIWVNESCLLTNSELTWFDPNVKSLQSVMEDAYLKYQKKIEYHRIRQYAQDLEKKNQIHSETILNELLKVKFG</sequence>
<proteinExistence type="predicted"/>
<gene>
    <name evidence="3" type="ORF">M0813_17763</name>
</gene>
<dbReference type="Proteomes" id="UP001150062">
    <property type="component" value="Unassembled WGS sequence"/>
</dbReference>
<keyword evidence="2" id="KW-0472">Membrane</keyword>
<dbReference type="Gene3D" id="3.40.50.2000">
    <property type="entry name" value="Glycogen Phosphorylase B"/>
    <property type="match status" value="1"/>
</dbReference>
<keyword evidence="4" id="KW-1185">Reference proteome</keyword>
<feature type="region of interest" description="Disordered" evidence="1">
    <location>
        <begin position="505"/>
        <end position="532"/>
    </location>
</feature>
<comment type="caution">
    <text evidence="3">The sequence shown here is derived from an EMBL/GenBank/DDBJ whole genome shotgun (WGS) entry which is preliminary data.</text>
</comment>
<keyword evidence="2" id="KW-1133">Transmembrane helix</keyword>
<name>A0ABQ8YU08_9EUKA</name>
<feature type="transmembrane region" description="Helical" evidence="2">
    <location>
        <begin position="46"/>
        <end position="64"/>
    </location>
</feature>
<accession>A0ABQ8YU08</accession>
<reference evidence="3" key="1">
    <citation type="submission" date="2022-08" db="EMBL/GenBank/DDBJ databases">
        <title>Novel sulfate-reducing endosymbionts in the free-living metamonad Anaeramoeba.</title>
        <authorList>
            <person name="Jerlstrom-Hultqvist J."/>
            <person name="Cepicka I."/>
            <person name="Gallot-Lavallee L."/>
            <person name="Salas-Leiva D."/>
            <person name="Curtis B.A."/>
            <person name="Zahonova K."/>
            <person name="Pipaliya S."/>
            <person name="Dacks J."/>
            <person name="Roger A.J."/>
        </authorList>
    </citation>
    <scope>NUCLEOTIDE SEQUENCE</scope>
    <source>
        <strain evidence="3">Schooner1</strain>
    </source>
</reference>